<evidence type="ECO:0000313" key="1">
    <source>
        <dbReference type="EMBL" id="SBS73890.1"/>
    </source>
</evidence>
<proteinExistence type="predicted"/>
<dbReference type="EMBL" id="FLQS01000010">
    <property type="protein sequence ID" value="SBS73890.1"/>
    <property type="molecule type" value="Genomic_DNA"/>
</dbReference>
<accession>A0A1Y5P8Q5</accession>
<gene>
    <name evidence="1" type="ORF">MHPYR_180108</name>
</gene>
<name>A0A1Y5P8Q5_9MYCO</name>
<organism evidence="1">
    <name type="scientific">uncultured Mycobacterium sp</name>
    <dbReference type="NCBI Taxonomy" id="171292"/>
    <lineage>
        <taxon>Bacteria</taxon>
        <taxon>Bacillati</taxon>
        <taxon>Actinomycetota</taxon>
        <taxon>Actinomycetes</taxon>
        <taxon>Mycobacteriales</taxon>
        <taxon>Mycobacteriaceae</taxon>
        <taxon>Mycobacterium</taxon>
        <taxon>environmental samples</taxon>
    </lineage>
</organism>
<dbReference type="AlphaFoldDB" id="A0A1Y5P8Q5"/>
<sequence length="115" mass="12963">MSTQDLTEHTPADARAWWKDDLDADEAVRRADLRAIVRAGRWLWMHAMHKRGRPEVTADELHTHNTTPGVEVFDHLVVDDEVTDLLVADLAEWSTEITATTERLVAEVYCATVGA</sequence>
<protein>
    <submittedName>
        <fullName evidence="1">Uncharacterized protein</fullName>
    </submittedName>
</protein>
<reference evidence="1" key="1">
    <citation type="submission" date="2016-03" db="EMBL/GenBank/DDBJ databases">
        <authorList>
            <person name="Ploux O."/>
        </authorList>
    </citation>
    <scope>NUCLEOTIDE SEQUENCE</scope>
    <source>
        <strain evidence="1">UC10</strain>
    </source>
</reference>